<name>M4BU44_HYAAE</name>
<sequence>MSSENCQAHTRKGNACRGKALSDSSYCRDHVGRANQFTSKRFELPKPDAKDSKDVNDAKRYDEAVSARKNVKLDQHSATKPTAIHQLSQSSKIEEPTVKIVAAGEMEVEDLYSSGSDAEDFVDAVQYDNGDEVEESEHLQHLRDVLEVKDDEEEDAISAVE</sequence>
<feature type="compositionally biased region" description="Basic and acidic residues" evidence="1">
    <location>
        <begin position="40"/>
        <end position="57"/>
    </location>
</feature>
<dbReference type="EMBL" id="JH597899">
    <property type="status" value="NOT_ANNOTATED_CDS"/>
    <property type="molecule type" value="Genomic_DNA"/>
</dbReference>
<feature type="region of interest" description="Disordered" evidence="1">
    <location>
        <begin position="1"/>
        <end position="21"/>
    </location>
</feature>
<feature type="region of interest" description="Disordered" evidence="1">
    <location>
        <begin position="133"/>
        <end position="161"/>
    </location>
</feature>
<feature type="compositionally biased region" description="Acidic residues" evidence="1">
    <location>
        <begin position="149"/>
        <end position="161"/>
    </location>
</feature>
<feature type="compositionally biased region" description="Polar residues" evidence="1">
    <location>
        <begin position="78"/>
        <end position="91"/>
    </location>
</feature>
<protein>
    <submittedName>
        <fullName evidence="2">Uncharacterized protein</fullName>
    </submittedName>
</protein>
<organism evidence="2 3">
    <name type="scientific">Hyaloperonospora arabidopsidis (strain Emoy2)</name>
    <name type="common">Downy mildew agent</name>
    <name type="synonym">Peronospora arabidopsidis</name>
    <dbReference type="NCBI Taxonomy" id="559515"/>
    <lineage>
        <taxon>Eukaryota</taxon>
        <taxon>Sar</taxon>
        <taxon>Stramenopiles</taxon>
        <taxon>Oomycota</taxon>
        <taxon>Peronosporomycetes</taxon>
        <taxon>Peronosporales</taxon>
        <taxon>Peronosporaceae</taxon>
        <taxon>Hyaloperonospora</taxon>
    </lineage>
</organism>
<feature type="compositionally biased region" description="Basic and acidic residues" evidence="1">
    <location>
        <begin position="136"/>
        <end position="148"/>
    </location>
</feature>
<dbReference type="EnsemblProtists" id="HpaT810031">
    <property type="protein sequence ID" value="HpaP810031"/>
    <property type="gene ID" value="HpaG810031"/>
</dbReference>
<proteinExistence type="predicted"/>
<dbReference type="Proteomes" id="UP000011713">
    <property type="component" value="Unassembled WGS sequence"/>
</dbReference>
<reference evidence="2" key="2">
    <citation type="submission" date="2015-06" db="UniProtKB">
        <authorList>
            <consortium name="EnsemblProtists"/>
        </authorList>
    </citation>
    <scope>IDENTIFICATION</scope>
    <source>
        <strain evidence="2">Emoy2</strain>
    </source>
</reference>
<evidence type="ECO:0000313" key="2">
    <source>
        <dbReference type="EnsemblProtists" id="HpaP810031"/>
    </source>
</evidence>
<evidence type="ECO:0000313" key="3">
    <source>
        <dbReference type="Proteomes" id="UP000011713"/>
    </source>
</evidence>
<dbReference type="AlphaFoldDB" id="M4BU44"/>
<reference evidence="3" key="1">
    <citation type="journal article" date="2010" name="Science">
        <title>Signatures of adaptation to obligate biotrophy in the Hyaloperonospora arabidopsidis genome.</title>
        <authorList>
            <person name="Baxter L."/>
            <person name="Tripathy S."/>
            <person name="Ishaque N."/>
            <person name="Boot N."/>
            <person name="Cabral A."/>
            <person name="Kemen E."/>
            <person name="Thines M."/>
            <person name="Ah-Fong A."/>
            <person name="Anderson R."/>
            <person name="Badejoko W."/>
            <person name="Bittner-Eddy P."/>
            <person name="Boore J.L."/>
            <person name="Chibucos M.C."/>
            <person name="Coates M."/>
            <person name="Dehal P."/>
            <person name="Delehaunty K."/>
            <person name="Dong S."/>
            <person name="Downton P."/>
            <person name="Dumas B."/>
            <person name="Fabro G."/>
            <person name="Fronick C."/>
            <person name="Fuerstenberg S.I."/>
            <person name="Fulton L."/>
            <person name="Gaulin E."/>
            <person name="Govers F."/>
            <person name="Hughes L."/>
            <person name="Humphray S."/>
            <person name="Jiang R.H."/>
            <person name="Judelson H."/>
            <person name="Kamoun S."/>
            <person name="Kyung K."/>
            <person name="Meijer H."/>
            <person name="Minx P."/>
            <person name="Morris P."/>
            <person name="Nelson J."/>
            <person name="Phuntumart V."/>
            <person name="Qutob D."/>
            <person name="Rehmany A."/>
            <person name="Rougon-Cardoso A."/>
            <person name="Ryden P."/>
            <person name="Torto-Alalibo T."/>
            <person name="Studholme D."/>
            <person name="Wang Y."/>
            <person name="Win J."/>
            <person name="Wood J."/>
            <person name="Clifton S.W."/>
            <person name="Rogers J."/>
            <person name="Van den Ackerveken G."/>
            <person name="Jones J.D."/>
            <person name="McDowell J.M."/>
            <person name="Beynon J."/>
            <person name="Tyler B.M."/>
        </authorList>
    </citation>
    <scope>NUCLEOTIDE SEQUENCE [LARGE SCALE GENOMIC DNA]</scope>
    <source>
        <strain evidence="3">Emoy2</strain>
    </source>
</reference>
<feature type="region of interest" description="Disordered" evidence="1">
    <location>
        <begin position="70"/>
        <end position="92"/>
    </location>
</feature>
<dbReference type="HOGENOM" id="CLU_1646971_0_0_1"/>
<feature type="region of interest" description="Disordered" evidence="1">
    <location>
        <begin position="38"/>
        <end position="57"/>
    </location>
</feature>
<keyword evidence="3" id="KW-1185">Reference proteome</keyword>
<accession>M4BU44</accession>
<dbReference type="InParanoid" id="M4BU44"/>
<dbReference type="VEuPathDB" id="FungiDB:HpaG810031"/>
<evidence type="ECO:0000256" key="1">
    <source>
        <dbReference type="SAM" id="MobiDB-lite"/>
    </source>
</evidence>